<dbReference type="EMBL" id="MLAK01000568">
    <property type="protein sequence ID" value="OHT12260.1"/>
    <property type="molecule type" value="Genomic_DNA"/>
</dbReference>
<protein>
    <submittedName>
        <fullName evidence="2">Uncharacterized protein</fullName>
    </submittedName>
</protein>
<evidence type="ECO:0000313" key="2">
    <source>
        <dbReference type="EMBL" id="OHT12260.1"/>
    </source>
</evidence>
<dbReference type="RefSeq" id="XP_068365396.1">
    <property type="nucleotide sequence ID" value="XM_068499958.1"/>
</dbReference>
<organism evidence="2 3">
    <name type="scientific">Tritrichomonas foetus</name>
    <dbReference type="NCBI Taxonomy" id="1144522"/>
    <lineage>
        <taxon>Eukaryota</taxon>
        <taxon>Metamonada</taxon>
        <taxon>Parabasalia</taxon>
        <taxon>Tritrichomonadida</taxon>
        <taxon>Tritrichomonadidae</taxon>
        <taxon>Tritrichomonas</taxon>
    </lineage>
</organism>
<proteinExistence type="predicted"/>
<dbReference type="Proteomes" id="UP000179807">
    <property type="component" value="Unassembled WGS sequence"/>
</dbReference>
<keyword evidence="1" id="KW-0472">Membrane</keyword>
<comment type="caution">
    <text evidence="2">The sequence shown here is derived from an EMBL/GenBank/DDBJ whole genome shotgun (WGS) entry which is preliminary data.</text>
</comment>
<dbReference type="VEuPathDB" id="TrichDB:TRFO_18072"/>
<dbReference type="AlphaFoldDB" id="A0A1J4KR34"/>
<name>A0A1J4KR34_9EUKA</name>
<gene>
    <name evidence="2" type="ORF">TRFO_18072</name>
</gene>
<accession>A0A1J4KR34</accession>
<feature type="transmembrane region" description="Helical" evidence="1">
    <location>
        <begin position="184"/>
        <end position="202"/>
    </location>
</feature>
<keyword evidence="1" id="KW-1133">Transmembrane helix</keyword>
<dbReference type="GeneID" id="94834662"/>
<evidence type="ECO:0000256" key="1">
    <source>
        <dbReference type="SAM" id="Phobius"/>
    </source>
</evidence>
<feature type="transmembrane region" description="Helical" evidence="1">
    <location>
        <begin position="214"/>
        <end position="233"/>
    </location>
</feature>
<evidence type="ECO:0000313" key="3">
    <source>
        <dbReference type="Proteomes" id="UP000179807"/>
    </source>
</evidence>
<sequence>MQHESNQRKILQQNMYIDKADPNHILIISAILFFLSLFIYYRFKDIIPKKIIDPVIFALSDDKLKKKITFSVDFNLSQSYFSYYLLTIQFLHNSTRNIDPQTVSVTSVTKYFDSSHRIINVFDSNIKKKIKFNSPFIPIHCTDSLSVSYINTNVEMRVYKPVVEFVIVKCEIGTTESIQIAEKMNTILFIISIFFCSLWVFFIKGNSLLIRSKFTTILIILTIINHLPLNFIFNNQGLNQKTANFEGNNQSAYFKYNHSSSSENIIRNITNEKTQLYNHAKNYFPHVYFMILYCIRCVTFGFYFSFMRLKGLLFDLDEFKRSSNSRPLIIGIIASVYLIYKRIEIYFNMFSIPFDFDGTFENDDALSKIIPHALTAFAFLLNFADASDQMMKMEGETQTRFLYDNILAYFSIFMNCKFVLNKMKKKACFENPVEAEIIQIFWDILVFYEVFVSRPISVNSFEVFNEEEDYEDEENSYEAHEIIETNDAKSTLKLLPLDPSELKAVPIQPV</sequence>
<feature type="transmembrane region" description="Helical" evidence="1">
    <location>
        <begin position="287"/>
        <end position="306"/>
    </location>
</feature>
<keyword evidence="3" id="KW-1185">Reference proteome</keyword>
<feature type="transmembrane region" description="Helical" evidence="1">
    <location>
        <begin position="25"/>
        <end position="43"/>
    </location>
</feature>
<reference evidence="2" key="1">
    <citation type="submission" date="2016-10" db="EMBL/GenBank/DDBJ databases">
        <authorList>
            <person name="Benchimol M."/>
            <person name="Almeida L.G."/>
            <person name="Vasconcelos A.T."/>
            <person name="Perreira-Neves A."/>
            <person name="Rosa I.A."/>
            <person name="Tasca T."/>
            <person name="Bogo M.R."/>
            <person name="de Souza W."/>
        </authorList>
    </citation>
    <scope>NUCLEOTIDE SEQUENCE [LARGE SCALE GENOMIC DNA]</scope>
    <source>
        <strain evidence="2">K</strain>
    </source>
</reference>
<keyword evidence="1" id="KW-0812">Transmembrane</keyword>